<evidence type="ECO:0000259" key="7">
    <source>
        <dbReference type="PROSITE" id="PS51192"/>
    </source>
</evidence>
<dbReference type="InterPro" id="IPR016438">
    <property type="entry name" value="SKI2-like"/>
</dbReference>
<protein>
    <recommendedName>
        <fullName evidence="13">Helicase ATP-binding domain-containing protein</fullName>
    </recommendedName>
</protein>
<dbReference type="PROSITE" id="PS51192">
    <property type="entry name" value="HELICASE_ATP_BIND_1"/>
    <property type="match status" value="1"/>
</dbReference>
<dbReference type="InterPro" id="IPR025696">
    <property type="entry name" value="Beta-barrel_MTR4"/>
</dbReference>
<dbReference type="Proteomes" id="UP000290189">
    <property type="component" value="Unassembled WGS sequence"/>
</dbReference>
<dbReference type="SMART" id="SM00490">
    <property type="entry name" value="HELICc"/>
    <property type="match status" value="1"/>
</dbReference>
<dbReference type="Proteomes" id="UP000039324">
    <property type="component" value="Unassembled WGS sequence"/>
</dbReference>
<dbReference type="GO" id="GO:0006401">
    <property type="term" value="P:RNA catabolic process"/>
    <property type="evidence" value="ECO:0007669"/>
    <property type="project" value="InterPro"/>
</dbReference>
<gene>
    <name evidence="9" type="ORF">PBRA_003740</name>
    <name evidence="10" type="ORF">PLBR_LOCUS1474</name>
</gene>
<dbReference type="InterPro" id="IPR050699">
    <property type="entry name" value="RNA-DNA_Helicase"/>
</dbReference>
<dbReference type="SMART" id="SM00487">
    <property type="entry name" value="DEXDc"/>
    <property type="match status" value="1"/>
</dbReference>
<dbReference type="GO" id="GO:0000460">
    <property type="term" value="P:maturation of 5.8S rRNA"/>
    <property type="evidence" value="ECO:0007669"/>
    <property type="project" value="TreeGrafter"/>
</dbReference>
<keyword evidence="11" id="KW-1185">Reference proteome</keyword>
<keyword evidence="6" id="KW-0539">Nucleus</keyword>
<dbReference type="SUPFAM" id="SSF52540">
    <property type="entry name" value="P-loop containing nucleoside triphosphate hydrolases"/>
    <property type="match status" value="1"/>
</dbReference>
<dbReference type="EMBL" id="CDSF01000002">
    <property type="protein sequence ID" value="CEO94927.1"/>
    <property type="molecule type" value="Genomic_DNA"/>
</dbReference>
<evidence type="ECO:0000256" key="3">
    <source>
        <dbReference type="ARBA" id="ARBA00022801"/>
    </source>
</evidence>
<dbReference type="Pfam" id="PF00271">
    <property type="entry name" value="Helicase_C"/>
    <property type="match status" value="1"/>
</dbReference>
<dbReference type="Gene3D" id="1.10.3380.30">
    <property type="match status" value="1"/>
</dbReference>
<evidence type="ECO:0000259" key="8">
    <source>
        <dbReference type="PROSITE" id="PS51194"/>
    </source>
</evidence>
<dbReference type="GO" id="GO:0016787">
    <property type="term" value="F:hydrolase activity"/>
    <property type="evidence" value="ECO:0007669"/>
    <property type="project" value="UniProtKB-KW"/>
</dbReference>
<evidence type="ECO:0000313" key="12">
    <source>
        <dbReference type="Proteomes" id="UP000290189"/>
    </source>
</evidence>
<evidence type="ECO:0008006" key="13">
    <source>
        <dbReference type="Google" id="ProtNLM"/>
    </source>
</evidence>
<dbReference type="FunFam" id="3.40.50.300:FF:000083">
    <property type="entry name" value="ATP-dependent RNA helicase DOB1"/>
    <property type="match status" value="1"/>
</dbReference>
<dbReference type="GO" id="GO:0003723">
    <property type="term" value="F:RNA binding"/>
    <property type="evidence" value="ECO:0007669"/>
    <property type="project" value="InterPro"/>
</dbReference>
<dbReference type="AlphaFoldDB" id="A0A0G4IIK2"/>
<name>A0A0G4IIK2_PLABS</name>
<evidence type="ECO:0000256" key="2">
    <source>
        <dbReference type="ARBA" id="ARBA00022741"/>
    </source>
</evidence>
<keyword evidence="2" id="KW-0547">Nucleotide-binding</keyword>
<dbReference type="OrthoDB" id="64767at2759"/>
<dbReference type="GO" id="GO:0005524">
    <property type="term" value="F:ATP binding"/>
    <property type="evidence" value="ECO:0007669"/>
    <property type="project" value="UniProtKB-KW"/>
</dbReference>
<reference evidence="10 12" key="2">
    <citation type="submission" date="2018-03" db="EMBL/GenBank/DDBJ databases">
        <authorList>
            <person name="Fogelqvist J."/>
        </authorList>
    </citation>
    <scope>NUCLEOTIDE SEQUENCE [LARGE SCALE GENOMIC DNA]</scope>
</reference>
<reference evidence="9 11" key="1">
    <citation type="submission" date="2015-02" db="EMBL/GenBank/DDBJ databases">
        <authorList>
            <person name="Chooi Y.-H."/>
        </authorList>
    </citation>
    <scope>NUCLEOTIDE SEQUENCE [LARGE SCALE GENOMIC DNA]</scope>
    <source>
        <strain evidence="9">E3</strain>
    </source>
</reference>
<dbReference type="InterPro" id="IPR012961">
    <property type="entry name" value="Ski2/MTR4_C"/>
</dbReference>
<dbReference type="Gene3D" id="2.40.30.300">
    <property type="match status" value="1"/>
</dbReference>
<dbReference type="CDD" id="cd18795">
    <property type="entry name" value="SF2_C_Ski2"/>
    <property type="match status" value="1"/>
</dbReference>
<feature type="domain" description="Helicase ATP-binding" evidence="7">
    <location>
        <begin position="24"/>
        <end position="182"/>
    </location>
</feature>
<evidence type="ECO:0000313" key="9">
    <source>
        <dbReference type="EMBL" id="CEO94927.1"/>
    </source>
</evidence>
<dbReference type="STRING" id="37360.A0A0G4IIK2"/>
<sequence length="911" mass="101884">MAAAGRPPAKTFPFALDAWQQRAVEWIDNEQSVMVAAHTSAGKTSIAEYAIASALRDSHRVIYTSPIKALSNQKYRELQEEFGAGQVGLKTGDLSLNPDAPCLVMTTEILRNMLYRGAVEIQEVKWVIFDEIHYMRDRERGVVWEEAIILLPDQIRLVFLSATLANAEQFSNWVSELKNSPCQMVQTHVRPTPLHHYVFVSGEGEGIYLVSDPSAPFYPESFEMAISRARQSRVKSKDAGIGRLVRMLVDQNYFPAIIFSFSRRECEAQALKLNASLDMNTAEEKKLVQEVFDNALASLSEEDRTLPQALNLLPLLLKGIGVHHGGMLPILKEVVELLFQESLVKVLCATETFALGVNMPAKTVVFTALKKFDGQTRRSLSSGEYIQMSGRAGRRNRDPFGLCILMIDIEQDMESVKALVKEASDPLVSQFRLSYNSILNMARSELHNPDMLLSKSFHAFADKASREKVALEISELTKEADSLRASFPESASCTFDQVEQYMLMQEMVTSSRKELRAPLGTPSVAMPFMQPGRVVYIGPTSEPDSKESPGDFGLGVVIACRKLFVPDKFVIDVLVNCIVVDGVPRPSRNVVDQAHVIRVHLSTVQRITVIRVYLPEDLSSYTNRLLLMGLVRDLDAEGALVDLLFADFGMSETIMTEIQEHKKRLAKFEPMVLQHPVMSLPVSEREHILHLYSSYKELRDRIAKMEESVTDTSLSRFLIELKSRLRLLRRLNYVDNENVILPKGRLACEIDALDELVTTEIIVDGAFNDLDECETAALVSCLHTENERNAPAVPPSLVGPLTRIKETARRIATISNEVDLPMNVDAYVNQFSGGFAAIVLSWTKGTSFRDLCQNTTVFEGSIIRVLRRLQEVLVQLAEGAASIGNEDLQRKFEGARARLHRGIPFAGSLYL</sequence>
<dbReference type="OMA" id="HTENERN"/>
<dbReference type="PANTHER" id="PTHR12131:SF7">
    <property type="entry name" value="EXOSOME RNA HELICASE MTR4"/>
    <property type="match status" value="1"/>
</dbReference>
<dbReference type="Pfam" id="PF00270">
    <property type="entry name" value="DEAD"/>
    <property type="match status" value="1"/>
</dbReference>
<dbReference type="EMBL" id="OVEO01000002">
    <property type="protein sequence ID" value="SPQ94259.1"/>
    <property type="molecule type" value="Genomic_DNA"/>
</dbReference>
<accession>A0A0G4IIK2</accession>
<dbReference type="PANTHER" id="PTHR12131">
    <property type="entry name" value="ATP-DEPENDENT RNA AND DNA HELICASE"/>
    <property type="match status" value="1"/>
</dbReference>
<dbReference type="InterPro" id="IPR014001">
    <property type="entry name" value="Helicase_ATP-bd"/>
</dbReference>
<feature type="domain" description="Helicase C-terminal" evidence="8">
    <location>
        <begin position="248"/>
        <end position="439"/>
    </location>
</feature>
<evidence type="ECO:0000313" key="11">
    <source>
        <dbReference type="Proteomes" id="UP000039324"/>
    </source>
</evidence>
<evidence type="ECO:0000256" key="6">
    <source>
        <dbReference type="ARBA" id="ARBA00023242"/>
    </source>
</evidence>
<keyword evidence="10" id="KW-0496">Mitochondrion</keyword>
<keyword evidence="5" id="KW-0067">ATP-binding</keyword>
<dbReference type="GO" id="GO:0003724">
    <property type="term" value="F:RNA helicase activity"/>
    <property type="evidence" value="ECO:0007669"/>
    <property type="project" value="InterPro"/>
</dbReference>
<evidence type="ECO:0000256" key="1">
    <source>
        <dbReference type="ARBA" id="ARBA00004123"/>
    </source>
</evidence>
<proteinExistence type="predicted"/>
<dbReference type="InterPro" id="IPR027417">
    <property type="entry name" value="P-loop_NTPase"/>
</dbReference>
<keyword evidence="3" id="KW-0378">Hydrolase</keyword>
<dbReference type="SMART" id="SM01142">
    <property type="entry name" value="DSHCT"/>
    <property type="match status" value="1"/>
</dbReference>
<dbReference type="PIRSF" id="PIRSF005198">
    <property type="entry name" value="Antiviral_helicase_SKI2"/>
    <property type="match status" value="1"/>
</dbReference>
<evidence type="ECO:0000256" key="5">
    <source>
        <dbReference type="ARBA" id="ARBA00022840"/>
    </source>
</evidence>
<comment type="subcellular location">
    <subcellularLocation>
        <location evidence="1">Nucleus</location>
    </subcellularLocation>
</comment>
<evidence type="ECO:0000313" key="10">
    <source>
        <dbReference type="EMBL" id="SPQ94259.1"/>
    </source>
</evidence>
<organism evidence="9 11">
    <name type="scientific">Plasmodiophora brassicae</name>
    <name type="common">Clubroot disease agent</name>
    <dbReference type="NCBI Taxonomy" id="37360"/>
    <lineage>
        <taxon>Eukaryota</taxon>
        <taxon>Sar</taxon>
        <taxon>Rhizaria</taxon>
        <taxon>Endomyxa</taxon>
        <taxon>Phytomyxea</taxon>
        <taxon>Plasmodiophorida</taxon>
        <taxon>Plasmodiophoridae</taxon>
        <taxon>Plasmodiophora</taxon>
    </lineage>
</organism>
<dbReference type="InterPro" id="IPR001650">
    <property type="entry name" value="Helicase_C-like"/>
</dbReference>
<geneLocation type="mitochondrion" evidence="10"/>
<dbReference type="Gene3D" id="3.40.50.300">
    <property type="entry name" value="P-loop containing nucleotide triphosphate hydrolases"/>
    <property type="match status" value="2"/>
</dbReference>
<dbReference type="GO" id="GO:0005634">
    <property type="term" value="C:nucleus"/>
    <property type="evidence" value="ECO:0007669"/>
    <property type="project" value="UniProtKB-SubCell"/>
</dbReference>
<dbReference type="InterPro" id="IPR011545">
    <property type="entry name" value="DEAD/DEAH_box_helicase_dom"/>
</dbReference>
<keyword evidence="4" id="KW-0347">Helicase</keyword>
<dbReference type="Pfam" id="PF08148">
    <property type="entry name" value="DSHCT"/>
    <property type="match status" value="1"/>
</dbReference>
<evidence type="ECO:0000256" key="4">
    <source>
        <dbReference type="ARBA" id="ARBA00022806"/>
    </source>
</evidence>
<dbReference type="PROSITE" id="PS51194">
    <property type="entry name" value="HELICASE_CTER"/>
    <property type="match status" value="1"/>
</dbReference>
<dbReference type="Pfam" id="PF13234">
    <property type="entry name" value="MTR4_beta-barrel"/>
    <property type="match status" value="1"/>
</dbReference>